<protein>
    <submittedName>
        <fullName evidence="2">Stage II sporulation protein D</fullName>
    </submittedName>
</protein>
<name>A0A2V5JWI9_9BACL</name>
<evidence type="ECO:0000313" key="2">
    <source>
        <dbReference type="EMBL" id="PYI51149.1"/>
    </source>
</evidence>
<dbReference type="InterPro" id="IPR013486">
    <property type="entry name" value="SpoIID/LytB"/>
</dbReference>
<reference evidence="2 3" key="1">
    <citation type="submission" date="2018-05" db="EMBL/GenBank/DDBJ databases">
        <title>Paenibacillus flagellatus sp. nov., isolated from selenium mineral soil.</title>
        <authorList>
            <person name="Dai X."/>
        </authorList>
    </citation>
    <scope>NUCLEOTIDE SEQUENCE [LARGE SCALE GENOMIC DNA]</scope>
    <source>
        <strain evidence="2 3">DXL2</strain>
    </source>
</reference>
<comment type="caution">
    <text evidence="2">The sequence shown here is derived from an EMBL/GenBank/DDBJ whole genome shotgun (WGS) entry which is preliminary data.</text>
</comment>
<dbReference type="PANTHER" id="PTHR30032">
    <property type="entry name" value="N-ACETYLMURAMOYL-L-ALANINE AMIDASE-RELATED"/>
    <property type="match status" value="1"/>
</dbReference>
<dbReference type="Proteomes" id="UP000247476">
    <property type="component" value="Unassembled WGS sequence"/>
</dbReference>
<dbReference type="GO" id="GO:0030435">
    <property type="term" value="P:sporulation resulting in formation of a cellular spore"/>
    <property type="evidence" value="ECO:0007669"/>
    <property type="project" value="InterPro"/>
</dbReference>
<accession>A0A2V5JWI9</accession>
<feature type="domain" description="Sporulation stage II protein D amidase enhancer LytB N-terminal" evidence="1">
    <location>
        <begin position="62"/>
        <end position="169"/>
    </location>
</feature>
<organism evidence="2 3">
    <name type="scientific">Paenibacillus flagellatus</name>
    <dbReference type="NCBI Taxonomy" id="2211139"/>
    <lineage>
        <taxon>Bacteria</taxon>
        <taxon>Bacillati</taxon>
        <taxon>Bacillota</taxon>
        <taxon>Bacilli</taxon>
        <taxon>Bacillales</taxon>
        <taxon>Paenibacillaceae</taxon>
        <taxon>Paenibacillus</taxon>
    </lineage>
</organism>
<dbReference type="OrthoDB" id="9794671at2"/>
<sequence length="343" mass="37562">MRNRISVRPWMPIVTAIAALLSITLLLPGILVKRISGGSSDVAAPSVALREETKPVLIPVYRTREERVDRVPLETYVRNVLAAEMPAEFELEALKAQAIAARTYIVKRWMDGDTSQVPVQGALVTDTVAHQAYVTEEQMKRNWPGDEFAKRLDKLNRAVNETAGLIVTYQHKPIQAAFFSTSNGYTENSEDYWRDYIPYLRSVPSPWDKELSPKFTATTTMSVQEFAKRLGIGAIPASAGAGGGMKVLATTAGHRVKTMSAGGKTFTGREVREKLELNSSQFTWKITGSTIEITTTGYGHGVGMSQWGANGMAKEGGSAESILKYYYKGVELESASAFIAPST</sequence>
<dbReference type="NCBIfam" id="TIGR02669">
    <property type="entry name" value="SpoIID_LytB"/>
    <property type="match status" value="1"/>
</dbReference>
<gene>
    <name evidence="2" type="primary">spoIID</name>
    <name evidence="2" type="ORF">DLM86_26025</name>
</gene>
<keyword evidence="3" id="KW-1185">Reference proteome</keyword>
<proteinExistence type="predicted"/>
<dbReference type="InterPro" id="IPR014225">
    <property type="entry name" value="Spore_II_D_firmicutes"/>
</dbReference>
<dbReference type="AlphaFoldDB" id="A0A2V5JWI9"/>
<dbReference type="InterPro" id="IPR013693">
    <property type="entry name" value="SpoIID/LytB_N"/>
</dbReference>
<dbReference type="EMBL" id="QJVJ01000014">
    <property type="protein sequence ID" value="PYI51149.1"/>
    <property type="molecule type" value="Genomic_DNA"/>
</dbReference>
<dbReference type="PANTHER" id="PTHR30032:SF4">
    <property type="entry name" value="AMIDASE ENHANCER"/>
    <property type="match status" value="1"/>
</dbReference>
<dbReference type="Pfam" id="PF08486">
    <property type="entry name" value="SpoIID"/>
    <property type="match status" value="1"/>
</dbReference>
<evidence type="ECO:0000259" key="1">
    <source>
        <dbReference type="Pfam" id="PF08486"/>
    </source>
</evidence>
<dbReference type="GO" id="GO:0030288">
    <property type="term" value="C:outer membrane-bounded periplasmic space"/>
    <property type="evidence" value="ECO:0007669"/>
    <property type="project" value="TreeGrafter"/>
</dbReference>
<dbReference type="NCBIfam" id="TIGR02870">
    <property type="entry name" value="spore_II_D"/>
    <property type="match status" value="1"/>
</dbReference>
<evidence type="ECO:0000313" key="3">
    <source>
        <dbReference type="Proteomes" id="UP000247476"/>
    </source>
</evidence>
<dbReference type="RefSeq" id="WP_110842993.1">
    <property type="nucleotide sequence ID" value="NZ_QJVJ01000014.1"/>
</dbReference>
<dbReference type="InterPro" id="IPR051922">
    <property type="entry name" value="Bact_Sporulation_Assoc"/>
</dbReference>